<evidence type="ECO:0000256" key="4">
    <source>
        <dbReference type="ARBA" id="ARBA00022723"/>
    </source>
</evidence>
<dbReference type="SMART" id="SM00493">
    <property type="entry name" value="TOPRIM"/>
    <property type="match status" value="1"/>
</dbReference>
<dbReference type="GO" id="GO:0003917">
    <property type="term" value="F:DNA topoisomerase type I (single strand cut, ATP-independent) activity"/>
    <property type="evidence" value="ECO:0007669"/>
    <property type="project" value="UniProtKB-EC"/>
</dbReference>
<comment type="similarity">
    <text evidence="2">Belongs to the type IA topoisomerase family.</text>
</comment>
<dbReference type="Gene3D" id="1.10.290.10">
    <property type="entry name" value="Topoisomerase I, domain 4"/>
    <property type="match status" value="1"/>
</dbReference>
<name>A4J356_DESRM</name>
<feature type="domain" description="Topo IA-type catalytic" evidence="15">
    <location>
        <begin position="153"/>
        <end position="596"/>
    </location>
</feature>
<keyword evidence="4" id="KW-0479">Metal-binding</keyword>
<evidence type="ECO:0000256" key="5">
    <source>
        <dbReference type="ARBA" id="ARBA00022842"/>
    </source>
</evidence>
<dbReference type="Pfam" id="PF01751">
    <property type="entry name" value="Toprim"/>
    <property type="match status" value="1"/>
</dbReference>
<dbReference type="NCBIfam" id="NF005829">
    <property type="entry name" value="PRK07726.1"/>
    <property type="match status" value="1"/>
</dbReference>
<dbReference type="Pfam" id="PF13342">
    <property type="entry name" value="Toprim_Crpt"/>
    <property type="match status" value="2"/>
</dbReference>
<keyword evidence="7" id="KW-0238">DNA-binding</keyword>
<dbReference type="RefSeq" id="WP_011877338.1">
    <property type="nucleotide sequence ID" value="NC_009253.1"/>
</dbReference>
<dbReference type="InterPro" id="IPR025589">
    <property type="entry name" value="Toprim_C_rpt"/>
</dbReference>
<protein>
    <recommendedName>
        <fullName evidence="3">DNA topoisomerase</fullName>
        <ecNumber evidence="3">5.6.2.1</ecNumber>
    </recommendedName>
    <alternativeName>
        <fullName evidence="12">Omega-protein</fullName>
    </alternativeName>
    <alternativeName>
        <fullName evidence="11">Relaxing enzyme</fullName>
    </alternativeName>
    <alternativeName>
        <fullName evidence="9">Swivelase</fullName>
    </alternativeName>
    <alternativeName>
        <fullName evidence="10">Untwisting enzyme</fullName>
    </alternativeName>
</protein>
<gene>
    <name evidence="16" type="ordered locus">Dred_0974</name>
</gene>
<evidence type="ECO:0000256" key="11">
    <source>
        <dbReference type="ARBA" id="ARBA00032235"/>
    </source>
</evidence>
<evidence type="ECO:0000256" key="3">
    <source>
        <dbReference type="ARBA" id="ARBA00012891"/>
    </source>
</evidence>
<dbReference type="InterPro" id="IPR013497">
    <property type="entry name" value="Topo_IA_cen"/>
</dbReference>
<evidence type="ECO:0000313" key="16">
    <source>
        <dbReference type="EMBL" id="ABO49509.1"/>
    </source>
</evidence>
<dbReference type="Gene3D" id="3.40.50.140">
    <property type="match status" value="1"/>
</dbReference>
<dbReference type="OrthoDB" id="9803554at2"/>
<evidence type="ECO:0000256" key="8">
    <source>
        <dbReference type="ARBA" id="ARBA00023235"/>
    </source>
</evidence>
<accession>A4J356</accession>
<dbReference type="InterPro" id="IPR034144">
    <property type="entry name" value="TOPRIM_TopoIII"/>
</dbReference>
<dbReference type="PANTHER" id="PTHR11390:SF21">
    <property type="entry name" value="DNA TOPOISOMERASE 3-ALPHA"/>
    <property type="match status" value="1"/>
</dbReference>
<dbReference type="InterPro" id="IPR013825">
    <property type="entry name" value="Topo_IA_cen_sub2"/>
</dbReference>
<dbReference type="Gene3D" id="2.70.20.10">
    <property type="entry name" value="Topoisomerase I, domain 3"/>
    <property type="match status" value="1"/>
</dbReference>
<dbReference type="GO" id="GO:0043597">
    <property type="term" value="C:cytoplasmic replication fork"/>
    <property type="evidence" value="ECO:0007669"/>
    <property type="project" value="TreeGrafter"/>
</dbReference>
<keyword evidence="17" id="KW-1185">Reference proteome</keyword>
<evidence type="ECO:0000259" key="14">
    <source>
        <dbReference type="PROSITE" id="PS50880"/>
    </source>
</evidence>
<dbReference type="STRING" id="349161.Dred_0974"/>
<dbReference type="PROSITE" id="PS50880">
    <property type="entry name" value="TOPRIM"/>
    <property type="match status" value="1"/>
</dbReference>
<dbReference type="eggNOG" id="COG0550">
    <property type="taxonomic scope" value="Bacteria"/>
</dbReference>
<dbReference type="InterPro" id="IPR000380">
    <property type="entry name" value="Topo_IA"/>
</dbReference>
<dbReference type="InterPro" id="IPR023405">
    <property type="entry name" value="Topo_IA_core_domain"/>
</dbReference>
<dbReference type="InterPro" id="IPR005738">
    <property type="entry name" value="TopoIII"/>
</dbReference>
<dbReference type="PANTHER" id="PTHR11390">
    <property type="entry name" value="PROKARYOTIC DNA TOPOISOMERASE"/>
    <property type="match status" value="1"/>
</dbReference>
<dbReference type="InterPro" id="IPR013824">
    <property type="entry name" value="Topo_IA_cen_sub1"/>
</dbReference>
<feature type="domain" description="Toprim" evidence="14">
    <location>
        <begin position="2"/>
        <end position="136"/>
    </location>
</feature>
<dbReference type="InterPro" id="IPR013826">
    <property type="entry name" value="Topo_IA_cen_sub3"/>
</dbReference>
<dbReference type="SMART" id="SM00437">
    <property type="entry name" value="TOP1Ac"/>
    <property type="match status" value="1"/>
</dbReference>
<dbReference type="InterPro" id="IPR003601">
    <property type="entry name" value="Topo_IA_2"/>
</dbReference>
<keyword evidence="8 16" id="KW-0413">Isomerase</keyword>
<comment type="catalytic activity">
    <reaction evidence="1">
        <text>ATP-independent breakage of single-stranded DNA, followed by passage and rejoining.</text>
        <dbReference type="EC" id="5.6.2.1"/>
    </reaction>
</comment>
<dbReference type="GO" id="GO:0006281">
    <property type="term" value="P:DNA repair"/>
    <property type="evidence" value="ECO:0007669"/>
    <property type="project" value="TreeGrafter"/>
</dbReference>
<dbReference type="HOGENOM" id="CLU_002929_5_2_9"/>
<feature type="region of interest" description="Disordered" evidence="13">
    <location>
        <begin position="440"/>
        <end position="461"/>
    </location>
</feature>
<evidence type="ECO:0000256" key="2">
    <source>
        <dbReference type="ARBA" id="ARBA00009446"/>
    </source>
</evidence>
<dbReference type="SMART" id="SM00436">
    <property type="entry name" value="TOP1Bc"/>
    <property type="match status" value="1"/>
</dbReference>
<dbReference type="PROSITE" id="PS52039">
    <property type="entry name" value="TOPO_IA_2"/>
    <property type="match status" value="1"/>
</dbReference>
<evidence type="ECO:0000259" key="15">
    <source>
        <dbReference type="PROSITE" id="PS52039"/>
    </source>
</evidence>
<evidence type="ECO:0000256" key="13">
    <source>
        <dbReference type="SAM" id="MobiDB-lite"/>
    </source>
</evidence>
<dbReference type="CDD" id="cd03362">
    <property type="entry name" value="TOPRIM_TopoIA_TopoIII"/>
    <property type="match status" value="1"/>
</dbReference>
<evidence type="ECO:0000256" key="1">
    <source>
        <dbReference type="ARBA" id="ARBA00000213"/>
    </source>
</evidence>
<evidence type="ECO:0000256" key="7">
    <source>
        <dbReference type="ARBA" id="ARBA00023125"/>
    </source>
</evidence>
<dbReference type="InterPro" id="IPR006171">
    <property type="entry name" value="TOPRIM_dom"/>
</dbReference>
<dbReference type="GO" id="GO:0006265">
    <property type="term" value="P:DNA topological change"/>
    <property type="evidence" value="ECO:0007669"/>
    <property type="project" value="InterPro"/>
</dbReference>
<organism evidence="16 17">
    <name type="scientific">Desulforamulus reducens (strain ATCC BAA-1160 / DSM 100696 / MI-1)</name>
    <name type="common">Desulfotomaculum reducens</name>
    <dbReference type="NCBI Taxonomy" id="349161"/>
    <lineage>
        <taxon>Bacteria</taxon>
        <taxon>Bacillati</taxon>
        <taxon>Bacillota</taxon>
        <taxon>Clostridia</taxon>
        <taxon>Eubacteriales</taxon>
        <taxon>Peptococcaceae</taxon>
        <taxon>Desulforamulus</taxon>
    </lineage>
</organism>
<feature type="compositionally biased region" description="Acidic residues" evidence="13">
    <location>
        <begin position="442"/>
        <end position="454"/>
    </location>
</feature>
<dbReference type="InterPro" id="IPR003602">
    <property type="entry name" value="Topo_IA_DNA-bd_dom"/>
</dbReference>
<dbReference type="GO" id="GO:0003677">
    <property type="term" value="F:DNA binding"/>
    <property type="evidence" value="ECO:0007669"/>
    <property type="project" value="UniProtKB-KW"/>
</dbReference>
<evidence type="ECO:0000256" key="10">
    <source>
        <dbReference type="ARBA" id="ARBA00031985"/>
    </source>
</evidence>
<dbReference type="EMBL" id="CP000612">
    <property type="protein sequence ID" value="ABO49509.1"/>
    <property type="molecule type" value="Genomic_DNA"/>
</dbReference>
<dbReference type="Pfam" id="PF01131">
    <property type="entry name" value="Topoisom_bac"/>
    <property type="match status" value="1"/>
</dbReference>
<dbReference type="NCBIfam" id="TIGR01056">
    <property type="entry name" value="topB"/>
    <property type="match status" value="1"/>
</dbReference>
<sequence length="799" mass="88415">MKTLVITEKPSVGKDIASVLGRFESKDGYLENEKYIVSWAFGHLVELADPSVYDPVFKKWDLATLPIIPDSFKLVEIAGSSAKQLRTLKKLLNSAEVSQVVNGCDAGREGESIFRRIYHFCGCRKPIKRLWLSETTPAAVKAAFKALREGQEYNNLAAAAEARGQADWLVGLNGTRAFTVRHGTVLSVGRVQTPTLNLIVSREREINNFVPVPYWEVWGTFQTDNGMYKGKWFREKEDRLPNREAALNLTTKLSSEAKGQVISLEQKEAKELPSFLFNLNDLQKEGNRRYGFTAQQVLDIAQSLYEKHKLLTYPRTDSRHLSNAMISTLPERLATLKNAPKYAELIPDTLPGLSKRYVDDGKITDHHAIIPTAVDPSKAQLSDQEKKIYDLVVRRFLSIFYPEARYAVTEVFTETAGELFKSRGRVELAAGWKMVWRGSDQETAEEGNGDDPEDQALPPLTQGKSVDVSKVEILEKQTKPPKRFTEATILAAMESAGKFVEDKEMAEVLKQTGGIGTPATRAAIIERLIKVGYVARDKKSLVPTAKGQILIDLVPKQLKSVELTASWEDGLRRVEEGQQNAALWIQDIQAYTRELVVLARNQEVSQGVGTARDTLGKCPVCGRDVVETAKSYGCSGYKEGCKFAIWKEINSKKISAKQAETLLTKGKTGLIKGFKSKAGKTFDALLVLGEDGKITFGFANAVNDQPGSTGNTALGKCPLCGKDVVENSRSYGCSGYKDGCKFVIWREIAKKKITQTQAIELLAKGKTGIIKGFKGQKGSFDAALTIINGEIKFAFAERM</sequence>
<dbReference type="SUPFAM" id="SSF56712">
    <property type="entry name" value="Prokaryotic type I DNA topoisomerase"/>
    <property type="match status" value="1"/>
</dbReference>
<dbReference type="GO" id="GO:0006310">
    <property type="term" value="P:DNA recombination"/>
    <property type="evidence" value="ECO:0007669"/>
    <property type="project" value="TreeGrafter"/>
</dbReference>
<evidence type="ECO:0000313" key="17">
    <source>
        <dbReference type="Proteomes" id="UP000001556"/>
    </source>
</evidence>
<evidence type="ECO:0000256" key="6">
    <source>
        <dbReference type="ARBA" id="ARBA00023029"/>
    </source>
</evidence>
<evidence type="ECO:0000256" key="9">
    <source>
        <dbReference type="ARBA" id="ARBA00030003"/>
    </source>
</evidence>
<dbReference type="AlphaFoldDB" id="A4J356"/>
<dbReference type="EC" id="5.6.2.1" evidence="3"/>
<dbReference type="CDD" id="cd00186">
    <property type="entry name" value="TOP1Ac"/>
    <property type="match status" value="1"/>
</dbReference>
<reference evidence="16 17" key="1">
    <citation type="submission" date="2007-03" db="EMBL/GenBank/DDBJ databases">
        <title>Complete sequence of Desulfotomaculum reducens MI-1.</title>
        <authorList>
            <consortium name="US DOE Joint Genome Institute"/>
            <person name="Copeland A."/>
            <person name="Lucas S."/>
            <person name="Lapidus A."/>
            <person name="Barry K."/>
            <person name="Detter J.C."/>
            <person name="Glavina del Rio T."/>
            <person name="Hammon N."/>
            <person name="Israni S."/>
            <person name="Dalin E."/>
            <person name="Tice H."/>
            <person name="Pitluck S."/>
            <person name="Sims D."/>
            <person name="Brettin T."/>
            <person name="Bruce D."/>
            <person name="Han C."/>
            <person name="Tapia R."/>
            <person name="Schmutz J."/>
            <person name="Larimer F."/>
            <person name="Land M."/>
            <person name="Hauser L."/>
            <person name="Kyrpides N."/>
            <person name="Kim E."/>
            <person name="Tebo B.M."/>
            <person name="Richardson P."/>
        </authorList>
    </citation>
    <scope>NUCLEOTIDE SEQUENCE [LARGE SCALE GENOMIC DNA]</scope>
    <source>
        <strain evidence="16 17">MI-1</strain>
    </source>
</reference>
<dbReference type="KEGG" id="drm:Dred_0974"/>
<keyword evidence="5" id="KW-0460">Magnesium</keyword>
<proteinExistence type="inferred from homology"/>
<keyword evidence="6" id="KW-0799">Topoisomerase</keyword>
<dbReference type="GO" id="GO:0046872">
    <property type="term" value="F:metal ion binding"/>
    <property type="evidence" value="ECO:0007669"/>
    <property type="project" value="UniProtKB-KW"/>
</dbReference>
<dbReference type="PROSITE" id="PS00396">
    <property type="entry name" value="TOPO_IA_1"/>
    <property type="match status" value="1"/>
</dbReference>
<dbReference type="Gene3D" id="1.10.460.10">
    <property type="entry name" value="Topoisomerase I, domain 2"/>
    <property type="match status" value="1"/>
</dbReference>
<dbReference type="Proteomes" id="UP000001556">
    <property type="component" value="Chromosome"/>
</dbReference>
<dbReference type="InterPro" id="IPR023406">
    <property type="entry name" value="Topo_IA_AS"/>
</dbReference>
<dbReference type="PRINTS" id="PR00417">
    <property type="entry name" value="PRTPISMRASEI"/>
</dbReference>
<evidence type="ECO:0000256" key="12">
    <source>
        <dbReference type="ARBA" id="ARBA00032877"/>
    </source>
</evidence>